<dbReference type="EMBL" id="JAFNLL010000053">
    <property type="protein sequence ID" value="MBO1269672.1"/>
    <property type="molecule type" value="Genomic_DNA"/>
</dbReference>
<evidence type="ECO:0000313" key="3">
    <source>
        <dbReference type="Proteomes" id="UP000664164"/>
    </source>
</evidence>
<dbReference type="Proteomes" id="UP000664164">
    <property type="component" value="Unassembled WGS sequence"/>
</dbReference>
<evidence type="ECO:0000313" key="2">
    <source>
        <dbReference type="EMBL" id="MBO1269672.1"/>
    </source>
</evidence>
<dbReference type="AlphaFoldDB" id="A0A939HEZ0"/>
<gene>
    <name evidence="2" type="ORF">J1902_17165</name>
</gene>
<name>A0A939HEZ0_9MICC</name>
<feature type="region of interest" description="Disordered" evidence="1">
    <location>
        <begin position="56"/>
        <end position="77"/>
    </location>
</feature>
<dbReference type="RefSeq" id="WP_207617537.1">
    <property type="nucleotide sequence ID" value="NZ_JAFNLL010000053.1"/>
</dbReference>
<comment type="caution">
    <text evidence="2">The sequence shown here is derived from an EMBL/GenBank/DDBJ whole genome shotgun (WGS) entry which is preliminary data.</text>
</comment>
<reference evidence="2" key="1">
    <citation type="submission" date="2021-03" db="EMBL/GenBank/DDBJ databases">
        <title>A new species, PO-11, isolated from a karst cave deposit.</title>
        <authorList>
            <person name="Zhaoxiaoyong W."/>
        </authorList>
    </citation>
    <scope>NUCLEOTIDE SEQUENCE</scope>
    <source>
        <strain evidence="2">PO-11</strain>
    </source>
</reference>
<keyword evidence="3" id="KW-1185">Reference proteome</keyword>
<accession>A0A939HEZ0</accession>
<sequence>MNTLLIALGATAAAIALTWFFCLRPMRRQAGTTGVGCCARPSQGLDDQIRAAREELSQLQSAPGTGPDVIPPPRREA</sequence>
<evidence type="ECO:0000256" key="1">
    <source>
        <dbReference type="SAM" id="MobiDB-lite"/>
    </source>
</evidence>
<organism evidence="2 3">
    <name type="scientific">Arthrobacter cavernae</name>
    <dbReference type="NCBI Taxonomy" id="2817681"/>
    <lineage>
        <taxon>Bacteria</taxon>
        <taxon>Bacillati</taxon>
        <taxon>Actinomycetota</taxon>
        <taxon>Actinomycetes</taxon>
        <taxon>Micrococcales</taxon>
        <taxon>Micrococcaceae</taxon>
        <taxon>Arthrobacter</taxon>
    </lineage>
</organism>
<protein>
    <submittedName>
        <fullName evidence="2">Uncharacterized protein</fullName>
    </submittedName>
</protein>
<proteinExistence type="predicted"/>